<dbReference type="RefSeq" id="WP_010578513.1">
    <property type="nucleotide sequence ID" value="NZ_AHMT02000015.1"/>
</dbReference>
<evidence type="ECO:0000313" key="2">
    <source>
        <dbReference type="EMBL" id="EQA64013.1"/>
    </source>
</evidence>
<dbReference type="EMBL" id="AHMT02000015">
    <property type="protein sequence ID" value="EQA64013.1"/>
    <property type="molecule type" value="Genomic_DNA"/>
</dbReference>
<sequence length="194" mass="23131">MLTRMLFGSYRWILWNLFLLSTGTIFAGPATDADHSHLTKRFYAHSLKVVVESEKVSKSRDRIQNLVHNYRGFISKSTNSNLKFKVPFASQDHFLIELRNLELVEKSDETIHDITDPYEEYTKRLEIDHEFLVKYKKLFEEDKIPKRDRRHLLVKQHKVSLDIEKVERKKKDLLLRTKFSDFTVFFVPIKHLGH</sequence>
<protein>
    <submittedName>
        <fullName evidence="2">PF14257 domain protein</fullName>
    </submittedName>
</protein>
<feature type="domain" description="DUF4349" evidence="1">
    <location>
        <begin position="45"/>
        <end position="184"/>
    </location>
</feature>
<reference evidence="2" key="1">
    <citation type="submission" date="2013-05" db="EMBL/GenBank/DDBJ databases">
        <authorList>
            <person name="Harkins D.M."/>
            <person name="Durkin A.S."/>
            <person name="Brinkac L.M."/>
            <person name="Haft D.H."/>
            <person name="Selengut J.D."/>
            <person name="Sanka R."/>
            <person name="DePew J."/>
            <person name="Purushe J."/>
            <person name="Hartskeerl R.A."/>
            <person name="Ahmed A."/>
            <person name="van der Linden H."/>
            <person name="Goris M.G.A."/>
            <person name="Vinetz J.M."/>
            <person name="Sutton G.G."/>
            <person name="Nierman W.C."/>
            <person name="Fouts D.E."/>
        </authorList>
    </citation>
    <scope>NUCLEOTIDE SEQUENCE [LARGE SCALE GENOMIC DNA]</scope>
    <source>
        <strain evidence="2">L 60</strain>
    </source>
</reference>
<proteinExistence type="predicted"/>
<comment type="caution">
    <text evidence="2">The sequence shown here is derived from an EMBL/GenBank/DDBJ whole genome shotgun (WGS) entry which is preliminary data.</text>
</comment>
<dbReference type="Proteomes" id="UP000018747">
    <property type="component" value="Unassembled WGS sequence"/>
</dbReference>
<dbReference type="STRING" id="100053.GCA_002009845_00865"/>
<dbReference type="AlphaFoldDB" id="V6IFW1"/>
<name>V6IFW1_9LEPT</name>
<organism evidence="2 3">
    <name type="scientific">Leptospira alexanderi serovar Manhao 3 str. L 60</name>
    <dbReference type="NCBI Taxonomy" id="1049759"/>
    <lineage>
        <taxon>Bacteria</taxon>
        <taxon>Pseudomonadati</taxon>
        <taxon>Spirochaetota</taxon>
        <taxon>Spirochaetia</taxon>
        <taxon>Leptospirales</taxon>
        <taxon>Leptospiraceae</taxon>
        <taxon>Leptospira</taxon>
    </lineage>
</organism>
<gene>
    <name evidence="2" type="ORF">LEP1GSC062_0767</name>
</gene>
<accession>V6IFW1</accession>
<dbReference type="Pfam" id="PF14257">
    <property type="entry name" value="DUF4349"/>
    <property type="match status" value="1"/>
</dbReference>
<evidence type="ECO:0000313" key="3">
    <source>
        <dbReference type="Proteomes" id="UP000018747"/>
    </source>
</evidence>
<dbReference type="InterPro" id="IPR025645">
    <property type="entry name" value="DUF4349"/>
</dbReference>
<dbReference type="OrthoDB" id="345065at2"/>
<keyword evidence="3" id="KW-1185">Reference proteome</keyword>
<evidence type="ECO:0000259" key="1">
    <source>
        <dbReference type="Pfam" id="PF14257"/>
    </source>
</evidence>